<evidence type="ECO:0000259" key="2">
    <source>
        <dbReference type="SMART" id="SM01214"/>
    </source>
</evidence>
<feature type="domain" description="FMP27/BLTP2/Hobbit GFWDK motif-containing RBG unit" evidence="2">
    <location>
        <begin position="129"/>
        <end position="253"/>
    </location>
</feature>
<dbReference type="PANTHER" id="PTHR15678:SF6">
    <property type="entry name" value="BRIDGE-LIKE LIPID TRANSFER PROTEIN FAMILY MEMBER 2"/>
    <property type="match status" value="1"/>
</dbReference>
<protein>
    <recommendedName>
        <fullName evidence="2">FMP27/BLTP2/Hobbit GFWDK motif-containing RBG unit domain-containing protein</fullName>
    </recommendedName>
</protein>
<feature type="region of interest" description="Disordered" evidence="1">
    <location>
        <begin position="572"/>
        <end position="635"/>
    </location>
</feature>
<dbReference type="InterPro" id="IPR019441">
    <property type="entry name" value="FMP27/BLTP2/Hobbit_GFWDK_RBG"/>
</dbReference>
<feature type="compositionally biased region" description="Polar residues" evidence="1">
    <location>
        <begin position="1551"/>
        <end position="1564"/>
    </location>
</feature>
<feature type="compositionally biased region" description="Polar residues" evidence="1">
    <location>
        <begin position="751"/>
        <end position="769"/>
    </location>
</feature>
<feature type="compositionally biased region" description="Polar residues" evidence="1">
    <location>
        <begin position="776"/>
        <end position="787"/>
    </location>
</feature>
<evidence type="ECO:0000313" key="4">
    <source>
        <dbReference type="Proteomes" id="UP000728185"/>
    </source>
</evidence>
<dbReference type="Pfam" id="PF10344">
    <property type="entry name" value="Hobbit"/>
    <property type="match status" value="4"/>
</dbReference>
<dbReference type="InterPro" id="IPR045167">
    <property type="entry name" value="Hobbit"/>
</dbReference>
<dbReference type="SMART" id="SM01214">
    <property type="entry name" value="Fmp27_GFWDK"/>
    <property type="match status" value="1"/>
</dbReference>
<organism evidence="3 4">
    <name type="scientific">Fasciolopsis buskii</name>
    <dbReference type="NCBI Taxonomy" id="27845"/>
    <lineage>
        <taxon>Eukaryota</taxon>
        <taxon>Metazoa</taxon>
        <taxon>Spiralia</taxon>
        <taxon>Lophotrochozoa</taxon>
        <taxon>Platyhelminthes</taxon>
        <taxon>Trematoda</taxon>
        <taxon>Digenea</taxon>
        <taxon>Plagiorchiida</taxon>
        <taxon>Echinostomata</taxon>
        <taxon>Echinostomatoidea</taxon>
        <taxon>Fasciolidae</taxon>
        <taxon>Fasciolopsis</taxon>
    </lineage>
</organism>
<accession>A0A8E0RRN1</accession>
<dbReference type="Proteomes" id="UP000728185">
    <property type="component" value="Unassembled WGS sequence"/>
</dbReference>
<feature type="compositionally biased region" description="Polar residues" evidence="1">
    <location>
        <begin position="614"/>
        <end position="635"/>
    </location>
</feature>
<dbReference type="OrthoDB" id="1562405at2759"/>
<feature type="compositionally biased region" description="Low complexity" evidence="1">
    <location>
        <begin position="1303"/>
        <end position="1323"/>
    </location>
</feature>
<reference evidence="3" key="1">
    <citation type="submission" date="2019-05" db="EMBL/GenBank/DDBJ databases">
        <title>Annotation for the trematode Fasciolopsis buski.</title>
        <authorList>
            <person name="Choi Y.-J."/>
        </authorList>
    </citation>
    <scope>NUCLEOTIDE SEQUENCE</scope>
    <source>
        <strain evidence="3">HT</strain>
        <tissue evidence="3">Whole worm</tissue>
    </source>
</reference>
<proteinExistence type="predicted"/>
<feature type="non-terminal residue" evidence="3">
    <location>
        <position position="2097"/>
    </location>
</feature>
<feature type="compositionally biased region" description="Polar residues" evidence="1">
    <location>
        <begin position="1531"/>
        <end position="1541"/>
    </location>
</feature>
<evidence type="ECO:0000313" key="3">
    <source>
        <dbReference type="EMBL" id="KAA0186259.1"/>
    </source>
</evidence>
<feature type="compositionally biased region" description="Low complexity" evidence="1">
    <location>
        <begin position="572"/>
        <end position="592"/>
    </location>
</feature>
<gene>
    <name evidence="3" type="ORF">FBUS_00021</name>
</gene>
<feature type="region of interest" description="Disordered" evidence="1">
    <location>
        <begin position="1303"/>
        <end position="1325"/>
    </location>
</feature>
<feature type="region of interest" description="Disordered" evidence="1">
    <location>
        <begin position="1514"/>
        <end position="1571"/>
    </location>
</feature>
<feature type="region of interest" description="Disordered" evidence="1">
    <location>
        <begin position="745"/>
        <end position="789"/>
    </location>
</feature>
<dbReference type="PANTHER" id="PTHR15678">
    <property type="entry name" value="ANTIGEN MLAA-22-RELATED"/>
    <property type="match status" value="1"/>
</dbReference>
<keyword evidence="4" id="KW-1185">Reference proteome</keyword>
<comment type="caution">
    <text evidence="3">The sequence shown here is derived from an EMBL/GenBank/DDBJ whole genome shotgun (WGS) entry which is preliminary data.</text>
</comment>
<dbReference type="EMBL" id="LUCM01009864">
    <property type="protein sequence ID" value="KAA0186259.1"/>
    <property type="molecule type" value="Genomic_DNA"/>
</dbReference>
<sequence length="2097" mass="232828">VQSSCALLPFLTILPSRVEKYLIILFTEAERLACLTRMEVQRATEYRTRLHKFKQEFPTADELFTWTLNSVHLKVLADSTFSDPEQVIERMKQIDSCSPWPNLTPSDFTTLWCRQISLNVDRWRFQLRDYPKPWLEITDLLIWGPLIGAERLADWKGGSYCLLLVGSLSGSRKYFFHVQIDLKEIHMCYGANWEPTVAWVSQRLDDILPQQSDMSLPRLGWWDRVRHLLHGRIYVVSDTMHWLCSTSLSPYNATEFFAWQWNHSAVCWKTGNFHFEGDLDILYHTASKYDGICPILHFPRLEMNHQTFAICFVNNDNPVIFMQSNKREQHDSYRYFRGNRLAVRISCTVRPAGDADMTAEEQPSCLFYTNVLKFADKLRMCLTKVARPIRRGKVFHHTPHRKPLFGRLLQSLEFNLNLPQLELSYWVSYAKRTGVHVTTGPVQLVAVLRHTVDLETKASFVSRRSIVLQSHVMLPPTNMPTTLGGMIRRPQTHWAVVNLSSSLQDSRIQLRHRPDLPGQVENVLTADTPGQTGSTDLSEDFILVPLLHYEQVAPALLPSGVSVRVHIPGRRVSNTVNQTTSSGNTTGPPGSSIHKESETYKQSVTDDSVGPQLDQDTPESMLTTDGSQLTHESLTPTHRLEVSDLKLRWTEQTRDLIYMLMDTYQHAQSLKRNLSARATQAFQLEANPSSARLKLRAMHSRVASTGSNFIGRNPDAVMGEPTCATLPLLSHLDFQIDQTSNVTAAAGPSNAACSTNLTTSSESDKNGNTYPFAGSPQHSEAPTQSDRSWLPGLGRVPMLAQLLDEVDTARFYAYCEEEPKQTDVVGQLQGLNICDQSPVTARNWHVELVNSQLLLKTNNLAGYVLVTAARAKLNALAHPPIWRDAQLLTKSSLVGHLEGMQYFATVGQLSTGASDQWLSTADVSDWVHLNPSADEDALSGRPEVVGCGRSVGGVVNACVATHVTPVNPARASGAQQTSPSTAFFDANPSMSRGHSGLLMSPKPIQLQRMISRCSCQVFYVHYKPADPAKLPPQHLIPPLPLDENDVVRTAEGADTVTILHHTLNICTNSAQTERNRVALGLMSESQVRTTILRDQECLRQLVAEQRSLERYLWTVARQVMSSIEVNQSQSGLFSMSAGDPVVSQADVLGHRSTVPSDSLIGRPFSGSIQYVQRLEAQLAQIKTRIVEQNTLLSQRLAYYQQLQVKAQRRHMQVQAMRKGPMTAAEAPRGAASSLALLSMSASSASLLKHQRKTDDRTSLSPLLASGISTESQNLLTVFDGHSEFDITSPVDSEVTVAHIVTEEQQQQQTVSSAPSVPSTGSTSMPSVATAFKRQRSLNKIEAPPAAIVRRSEVCFEHAKWRMTESDGQIGLADVELRGFLYAKTHRQDDSGSHWLELGWIRVSNLVPDCFQKASNLEVLAPDITCGHYVGGPILRIACSELTPVGGISVKGAMEISVAPMSLQTVFSLSLTPYYLFALFRMRSPTNVVLKLIWQISKQFYRVMMPFFFPEKSDEPVVPGPPPMQQPVSMSCNGATNESGSPTHRPDPDGTPLTNPPVSDQTDNGSKPVGSRIRRRFYPPVNFIRHLHRLQRSGPGRPVSDTEFSVDSYPPISSSSVSIGALRAMSASGAELINSSALPSCNLTVEAAMAGKTNCNASTDVAGAADLFSRLPEPNRMRYGKFYLGSSPLSPSLFHPPLSIFSHAMFLRSDDLTSIPSAPQAPIPYFGVFSTSTTSRPLQPAADTGSPELWFLNPIQPAVSIPTTSSVWPWSSVSQTHAGRFATPGSSTHAGPMWPDSNTVEGLAGAGIGSSHSEAVGSANPVEVMRERARRNNVFLYIKIPGFPICLSYKGEKQKNLTDVTGFQLNVPTLEYHNCVWTWLDFVMEVKTRIRKQLIREVIKKKFTPRRRRIPLLHFGRSNSDRTVMGGERNLADAADGQTSVRFYLQTNEGDGAVATESAPDAVETNILPVTAAQEQRVQREAEMLLGRHAQPVRNSGLIRAFFAITVKSWKPIRRFRDLFTCDKLSVNPTKGGMVEAKTFPIQNIDFLDYLKCQSWVGKSVPRFNGTYKAYQSLEVNITYKGKLSVTTRADKRMTEPR</sequence>
<name>A0A8E0RRN1_9TREM</name>
<evidence type="ECO:0000256" key="1">
    <source>
        <dbReference type="SAM" id="MobiDB-lite"/>
    </source>
</evidence>